<keyword evidence="3" id="KW-1185">Reference proteome</keyword>
<organism evidence="2 3">
    <name type="scientific">Methylomonas lenta</name>
    <dbReference type="NCBI Taxonomy" id="980561"/>
    <lineage>
        <taxon>Bacteria</taxon>
        <taxon>Pseudomonadati</taxon>
        <taxon>Pseudomonadota</taxon>
        <taxon>Gammaproteobacteria</taxon>
        <taxon>Methylococcales</taxon>
        <taxon>Methylococcaceae</taxon>
        <taxon>Methylomonas</taxon>
    </lineage>
</organism>
<protein>
    <recommendedName>
        <fullName evidence="1">AB hydrolase-1 domain-containing protein</fullName>
    </recommendedName>
</protein>
<reference evidence="2 3" key="1">
    <citation type="submission" date="2016-03" db="EMBL/GenBank/DDBJ databases">
        <authorList>
            <person name="Ploux O."/>
        </authorList>
    </citation>
    <scope>NUCLEOTIDE SEQUENCE [LARGE SCALE GENOMIC DNA]</scope>
    <source>
        <strain evidence="2 3">R-45370</strain>
    </source>
</reference>
<dbReference type="Gene3D" id="3.40.50.1820">
    <property type="entry name" value="alpha/beta hydrolase"/>
    <property type="match status" value="1"/>
</dbReference>
<dbReference type="InterPro" id="IPR000073">
    <property type="entry name" value="AB_hydrolase_1"/>
</dbReference>
<dbReference type="Proteomes" id="UP000078476">
    <property type="component" value="Unassembled WGS sequence"/>
</dbReference>
<sequence>MYFFMTFKHLPLKKHLLMPSLTQVLLIGGFALIATGCSNPISVKHVDIQTAYSLRSESALSVSKPSEASKMLLRRQGMLDRFEAEPDVVLAELHANLKPDDEDSLFALAELSFLHAERTEERAYYLASAVYAWALLYPEEGKSMQILPSDPRYRLSYALYNQAIALGLAVDDDDAEENEVRLQAGHYELPFGTLEVSLDESGMSWGGYPLDRFISTNSLEVEGLRNRYLKPGIGAPLAASLAKTHSSEKKLGADRLGPYTKVPVTALLNFDNARASLQNGNMNGRIEVYAEDQASTVSINGKKQPIESDTTAALAYQLNDSPLYAMEIAGFFRGSVLTSGLIPKDRAQDGIFFMHPYQVGKIPLVLVHGTASSPARWAELVNELNGDPKISERFQVWLFIYDSGRPVGYSAGRLREALTNTMHELDPEGKDPALQQMVVIGHSQGGLLTKLTAIDSGTKFWDHISDKPFEQMQLSPEARKLIEQAAFYTPLPFVKRVVFISTPQHGAMLAASQIVTGLVAKLVTLPLTLVNTTAQLAKMAAASGDEKFVAMLSRPMTSVDTMNPNNPALQILASIPVPANIPAHSIIAVEGEGPIEDGDDGVVAYKSAHIDEAVSELVVRWGHSCQDQPETIEEVRRILFEHLTTVE</sequence>
<feature type="domain" description="AB hydrolase-1" evidence="1">
    <location>
        <begin position="364"/>
        <end position="632"/>
    </location>
</feature>
<evidence type="ECO:0000313" key="3">
    <source>
        <dbReference type="Proteomes" id="UP000078476"/>
    </source>
</evidence>
<dbReference type="EMBL" id="LUUI01000142">
    <property type="protein sequence ID" value="OAI11375.1"/>
    <property type="molecule type" value="Genomic_DNA"/>
</dbReference>
<dbReference type="STRING" id="980561.A1359_14610"/>
<dbReference type="Pfam" id="PF12697">
    <property type="entry name" value="Abhydrolase_6"/>
    <property type="match status" value="1"/>
</dbReference>
<accession>A0A177N0I6</accession>
<dbReference type="AlphaFoldDB" id="A0A177N0I6"/>
<evidence type="ECO:0000313" key="2">
    <source>
        <dbReference type="EMBL" id="OAI11375.1"/>
    </source>
</evidence>
<evidence type="ECO:0000259" key="1">
    <source>
        <dbReference type="Pfam" id="PF12697"/>
    </source>
</evidence>
<comment type="caution">
    <text evidence="2">The sequence shown here is derived from an EMBL/GenBank/DDBJ whole genome shotgun (WGS) entry which is preliminary data.</text>
</comment>
<name>A0A177N0I6_9GAMM</name>
<proteinExistence type="predicted"/>
<dbReference type="SUPFAM" id="SSF53474">
    <property type="entry name" value="alpha/beta-Hydrolases"/>
    <property type="match status" value="1"/>
</dbReference>
<gene>
    <name evidence="2" type="ORF">A1359_14610</name>
</gene>
<dbReference type="InterPro" id="IPR029058">
    <property type="entry name" value="AB_hydrolase_fold"/>
</dbReference>